<organism evidence="1 2">
    <name type="scientific">Aspergillus brasiliensis</name>
    <dbReference type="NCBI Taxonomy" id="319629"/>
    <lineage>
        <taxon>Eukaryota</taxon>
        <taxon>Fungi</taxon>
        <taxon>Dikarya</taxon>
        <taxon>Ascomycota</taxon>
        <taxon>Pezizomycotina</taxon>
        <taxon>Eurotiomycetes</taxon>
        <taxon>Eurotiomycetidae</taxon>
        <taxon>Eurotiales</taxon>
        <taxon>Aspergillaceae</taxon>
        <taxon>Aspergillus</taxon>
        <taxon>Aspergillus subgen. Circumdati</taxon>
    </lineage>
</organism>
<accession>A0A9W5Z0T0</accession>
<dbReference type="AlphaFoldDB" id="A0A9W5Z0T0"/>
<evidence type="ECO:0000313" key="1">
    <source>
        <dbReference type="EMBL" id="GKZ26348.1"/>
    </source>
</evidence>
<proteinExistence type="predicted"/>
<evidence type="ECO:0000313" key="2">
    <source>
        <dbReference type="Proteomes" id="UP001143548"/>
    </source>
</evidence>
<gene>
    <name evidence="1" type="ORF">AbraCBS73388_002432</name>
</gene>
<protein>
    <submittedName>
        <fullName evidence="1">Uncharacterized protein</fullName>
    </submittedName>
</protein>
<reference evidence="1" key="1">
    <citation type="submission" date="2022-07" db="EMBL/GenBank/DDBJ databases">
        <title>Taxonomy of Aspergillus series Nigri: significant species reduction supported by multi-species coalescent approaches.</title>
        <authorList>
            <person name="Bian C."/>
            <person name="Kusuya Y."/>
            <person name="Sklenar F."/>
            <person name="D'hooge E."/>
            <person name="Yaguchi T."/>
            <person name="Takahashi H."/>
            <person name="Hubka V."/>
        </authorList>
    </citation>
    <scope>NUCLEOTIDE SEQUENCE</scope>
    <source>
        <strain evidence="1">CBS 733.88</strain>
    </source>
</reference>
<dbReference type="Proteomes" id="UP001143548">
    <property type="component" value="Unassembled WGS sequence"/>
</dbReference>
<name>A0A9W5Z0T0_9EURO</name>
<dbReference type="EMBL" id="BROQ01000143">
    <property type="protein sequence ID" value="GKZ26348.1"/>
    <property type="molecule type" value="Genomic_DNA"/>
</dbReference>
<comment type="caution">
    <text evidence="1">The sequence shown here is derived from an EMBL/GenBank/DDBJ whole genome shotgun (WGS) entry which is preliminary data.</text>
</comment>
<sequence length="278" mass="30899">MGRAWDIDPRLDTVDDCWVDGTGLGHRARHATQFTDISGPGWVDGSGLGQQHRHTTQTHTGSGLMVGWLGWAWKTHTLYIYSSNTAQRDNTSGPTVGWMGWAWVIDDTLTRQHNTDSNGSGLMVGWLGWAWKTHIFICSRLTQQRDNISGPMVGWMGWARDNSTHTRQYNTDSNGSGLMVGRDNISGHGRVVGSGLGHRRTLNSTTLTHTWVWPHGWVDGMGLEDHMNGTAIFDTLNDYRHIWPTHTFLLLDFLDKDSNESGLMGLSASATSQALVGW</sequence>